<keyword evidence="6" id="KW-1185">Reference proteome</keyword>
<dbReference type="Proteomes" id="UP000777438">
    <property type="component" value="Unassembled WGS sequence"/>
</dbReference>
<dbReference type="InterPro" id="IPR049629">
    <property type="entry name" value="DPY30_SDC1_DD"/>
</dbReference>
<keyword evidence="3" id="KW-0539">Nucleus</keyword>
<evidence type="ECO:0000256" key="4">
    <source>
        <dbReference type="SAM" id="MobiDB-lite"/>
    </source>
</evidence>
<protein>
    <submittedName>
        <fullName evidence="5">Uncharacterized protein</fullName>
    </submittedName>
</protein>
<comment type="caution">
    <text evidence="5">The sequence shown here is derived from an EMBL/GenBank/DDBJ whole genome shotgun (WGS) entry which is preliminary data.</text>
</comment>
<gene>
    <name evidence="5" type="ORF">B0T10DRAFT_453733</name>
</gene>
<dbReference type="AlphaFoldDB" id="A0A9P9AW72"/>
<evidence type="ECO:0000256" key="3">
    <source>
        <dbReference type="ARBA" id="ARBA00023242"/>
    </source>
</evidence>
<dbReference type="Gene3D" id="1.20.890.10">
    <property type="entry name" value="cAMP-dependent protein kinase regulatory subunit, dimerization-anchoring domain"/>
    <property type="match status" value="1"/>
</dbReference>
<dbReference type="InterPro" id="IPR007858">
    <property type="entry name" value="Dpy-30_motif"/>
</dbReference>
<comment type="subcellular location">
    <subcellularLocation>
        <location evidence="1">Nucleus</location>
    </subcellularLocation>
</comment>
<evidence type="ECO:0000256" key="1">
    <source>
        <dbReference type="ARBA" id="ARBA00004123"/>
    </source>
</evidence>
<comment type="similarity">
    <text evidence="2">Belongs to the dpy-30 family.</text>
</comment>
<feature type="compositionally biased region" description="Basic residues" evidence="4">
    <location>
        <begin position="79"/>
        <end position="88"/>
    </location>
</feature>
<evidence type="ECO:0000256" key="2">
    <source>
        <dbReference type="ARBA" id="ARBA00010849"/>
    </source>
</evidence>
<proteinExistence type="inferred from homology"/>
<sequence length="181" mass="19126">MAEETLKPDPVTDAPEVAAPFDSAAATLPVQPAQTDCPTKDIVMADAPFEQPAAISSSPLLNLLRSANYDDKVADMTKKKGANRKKKSSPAAIAHAPSPLPGRTGTPAQGSRAASAHPDPGFTMPAEAPPHGDSTRRYLNTKVTAVLLEGMKQLAKDKPSDPLRVLGEYLIQKSKEFEGTN</sequence>
<dbReference type="EMBL" id="JAGPYM010000002">
    <property type="protein sequence ID" value="KAH6898399.1"/>
    <property type="molecule type" value="Genomic_DNA"/>
</dbReference>
<reference evidence="5 6" key="1">
    <citation type="journal article" date="2021" name="Nat. Commun.">
        <title>Genetic determinants of endophytism in the Arabidopsis root mycobiome.</title>
        <authorList>
            <person name="Mesny F."/>
            <person name="Miyauchi S."/>
            <person name="Thiergart T."/>
            <person name="Pickel B."/>
            <person name="Atanasova L."/>
            <person name="Karlsson M."/>
            <person name="Huettel B."/>
            <person name="Barry K.W."/>
            <person name="Haridas S."/>
            <person name="Chen C."/>
            <person name="Bauer D."/>
            <person name="Andreopoulos W."/>
            <person name="Pangilinan J."/>
            <person name="LaButti K."/>
            <person name="Riley R."/>
            <person name="Lipzen A."/>
            <person name="Clum A."/>
            <person name="Drula E."/>
            <person name="Henrissat B."/>
            <person name="Kohler A."/>
            <person name="Grigoriev I.V."/>
            <person name="Martin F.M."/>
            <person name="Hacquard S."/>
        </authorList>
    </citation>
    <scope>NUCLEOTIDE SEQUENCE [LARGE SCALE GENOMIC DNA]</scope>
    <source>
        <strain evidence="5 6">MPI-CAGE-CH-0241</strain>
    </source>
</reference>
<feature type="region of interest" description="Disordered" evidence="4">
    <location>
        <begin position="74"/>
        <end position="138"/>
    </location>
</feature>
<dbReference type="GO" id="GO:0005634">
    <property type="term" value="C:nucleus"/>
    <property type="evidence" value="ECO:0007669"/>
    <property type="project" value="UniProtKB-SubCell"/>
</dbReference>
<dbReference type="OrthoDB" id="417678at2759"/>
<accession>A0A9P9AW72</accession>
<evidence type="ECO:0000313" key="5">
    <source>
        <dbReference type="EMBL" id="KAH6898399.1"/>
    </source>
</evidence>
<evidence type="ECO:0000313" key="6">
    <source>
        <dbReference type="Proteomes" id="UP000777438"/>
    </source>
</evidence>
<name>A0A9P9AW72_9HYPO</name>
<feature type="region of interest" description="Disordered" evidence="4">
    <location>
        <begin position="1"/>
        <end position="23"/>
    </location>
</feature>
<organism evidence="5 6">
    <name type="scientific">Thelonectria olida</name>
    <dbReference type="NCBI Taxonomy" id="1576542"/>
    <lineage>
        <taxon>Eukaryota</taxon>
        <taxon>Fungi</taxon>
        <taxon>Dikarya</taxon>
        <taxon>Ascomycota</taxon>
        <taxon>Pezizomycotina</taxon>
        <taxon>Sordariomycetes</taxon>
        <taxon>Hypocreomycetidae</taxon>
        <taxon>Hypocreales</taxon>
        <taxon>Nectriaceae</taxon>
        <taxon>Thelonectria</taxon>
    </lineage>
</organism>
<dbReference type="CDD" id="cd22965">
    <property type="entry name" value="DD_DPY30_SDC1"/>
    <property type="match status" value="1"/>
</dbReference>
<dbReference type="Pfam" id="PF05186">
    <property type="entry name" value="Dpy-30"/>
    <property type="match status" value="1"/>
</dbReference>